<accession>A0ABN6K7C0</accession>
<reference evidence="2 3" key="1">
    <citation type="submission" date="2021-08" db="EMBL/GenBank/DDBJ databases">
        <title>Whole genome sequence of novel Actinomyces species strain MAS-1.</title>
        <authorList>
            <person name="Saito M."/>
            <person name="Kuwahara N."/>
            <person name="Takizawa T."/>
            <person name="Gotouda H."/>
            <person name="Ochiai T."/>
        </authorList>
    </citation>
    <scope>NUCLEOTIDE SEQUENCE [LARGE SCALE GENOMIC DNA]</scope>
    <source>
        <strain evidence="2 3">MAS-1</strain>
    </source>
</reference>
<keyword evidence="3" id="KW-1185">Reference proteome</keyword>
<evidence type="ECO:0000256" key="1">
    <source>
        <dbReference type="SAM" id="MobiDB-lite"/>
    </source>
</evidence>
<feature type="compositionally biased region" description="Polar residues" evidence="1">
    <location>
        <begin position="436"/>
        <end position="447"/>
    </location>
</feature>
<evidence type="ECO:0000313" key="3">
    <source>
        <dbReference type="Proteomes" id="UP000824496"/>
    </source>
</evidence>
<evidence type="ECO:0008006" key="4">
    <source>
        <dbReference type="Google" id="ProtNLM"/>
    </source>
</evidence>
<dbReference type="Proteomes" id="UP000824496">
    <property type="component" value="Chromosome"/>
</dbReference>
<organism evidence="2 3">
    <name type="scientific">Actinomyces capricornis</name>
    <dbReference type="NCBI Taxonomy" id="2755559"/>
    <lineage>
        <taxon>Bacteria</taxon>
        <taxon>Bacillati</taxon>
        <taxon>Actinomycetota</taxon>
        <taxon>Actinomycetes</taxon>
        <taxon>Actinomycetales</taxon>
        <taxon>Actinomycetaceae</taxon>
        <taxon>Actinomyces</taxon>
    </lineage>
</organism>
<feature type="region of interest" description="Disordered" evidence="1">
    <location>
        <begin position="423"/>
        <end position="448"/>
    </location>
</feature>
<dbReference type="RefSeq" id="WP_223908936.1">
    <property type="nucleotide sequence ID" value="NZ_AP025017.1"/>
</dbReference>
<proteinExistence type="predicted"/>
<sequence>MTLLIHVVGRSDLGISDATDTHGRVPFHERARFEPDRIKELQGLNPTDSAAVLGCLLDGNFPASTRREKARGENVSCAGGTPLSKYLSVLQQDRHHDNIRIVMLCTSAGTTATVDIANALHRLLTKGDIQRELKRRYDLSVNVERPIEIDDMRAIDSVVEAVEGILDRNPGHAILSLTSGAAAIVLAAAGVLATARSHNSSLLLLPRTDSKQEGELVSISLPSGVTESPTRGWFMGLGLPLLIDEQRAVEDCEVHQAAETIRRATGGSCALPTPQDLGTLVLTDLSRGDLAAALAVRAWMVAEYRRRLKQYIQDNDCSENDIRDYILRRPGRAGRDRHIGGAYEDFRKMKDRGETLLPHDEWLWNHQWLNDAGKNATHRFAHASASDTDMLSKMLDTFKDCGIDRPSWLSWPGPDIVLLSVQSHSRGQGQHHRQSPGKQLITNSPQPQIRRAASVQTPLSAHILILSADSADIEEQAHKDAEELSNCVDLHEGWSAVSTSICSYGSPFQFTSLEDMSDKMGQLSREVSRYLERMRERPRAIVVHASGEKEAIFSALRGAQNYGAERGVPVFLISSYHEDGKEIPGVHQFGLDAEVRTTLLRAAQSCVNRLDLLTAERLLALGDRQAANLSEKAGDLADRLARLAGVRNLDSVAPGILSVLQGVASAWTRSRTPDARARLMVIAGELLADPPKNEAHGENRILRKSRNFDLGSWDEAQASDLLALIVRTRNNTSITHGRGDRDPFVAACSSAFRSPSPREESLKGMYYVNGVSYPDLLEKAVEAVKNEHTQEADNWDDDYASLCEAMDELLERDLR</sequence>
<name>A0ABN6K7C0_9ACTO</name>
<protein>
    <recommendedName>
        <fullName evidence="4">CRISPR-associated protein</fullName>
    </recommendedName>
</protein>
<dbReference type="EMBL" id="AP025017">
    <property type="protein sequence ID" value="BDA65554.1"/>
    <property type="molecule type" value="Genomic_DNA"/>
</dbReference>
<gene>
    <name evidence="2" type="ORF">MANAM107_23880</name>
</gene>
<evidence type="ECO:0000313" key="2">
    <source>
        <dbReference type="EMBL" id="BDA65554.1"/>
    </source>
</evidence>